<feature type="region of interest" description="Disordered" evidence="1">
    <location>
        <begin position="140"/>
        <end position="228"/>
    </location>
</feature>
<keyword evidence="3" id="KW-1185">Reference proteome</keyword>
<organism evidence="2 3">
    <name type="scientific">Chara braunii</name>
    <name type="common">Braun's stonewort</name>
    <dbReference type="NCBI Taxonomy" id="69332"/>
    <lineage>
        <taxon>Eukaryota</taxon>
        <taxon>Viridiplantae</taxon>
        <taxon>Streptophyta</taxon>
        <taxon>Charophyceae</taxon>
        <taxon>Charales</taxon>
        <taxon>Characeae</taxon>
        <taxon>Chara</taxon>
    </lineage>
</organism>
<dbReference type="Gramene" id="GBG81682">
    <property type="protein sequence ID" value="GBG81682"/>
    <property type="gene ID" value="CBR_g32677"/>
</dbReference>
<feature type="compositionally biased region" description="Low complexity" evidence="1">
    <location>
        <begin position="249"/>
        <end position="263"/>
    </location>
</feature>
<reference evidence="2 3" key="1">
    <citation type="journal article" date="2018" name="Cell">
        <title>The Chara Genome: Secondary Complexity and Implications for Plant Terrestrialization.</title>
        <authorList>
            <person name="Nishiyama T."/>
            <person name="Sakayama H."/>
            <person name="Vries J.D."/>
            <person name="Buschmann H."/>
            <person name="Saint-Marcoux D."/>
            <person name="Ullrich K.K."/>
            <person name="Haas F.B."/>
            <person name="Vanderstraeten L."/>
            <person name="Becker D."/>
            <person name="Lang D."/>
            <person name="Vosolsobe S."/>
            <person name="Rombauts S."/>
            <person name="Wilhelmsson P.K.I."/>
            <person name="Janitza P."/>
            <person name="Kern R."/>
            <person name="Heyl A."/>
            <person name="Rumpler F."/>
            <person name="Villalobos L.I.A.C."/>
            <person name="Clay J.M."/>
            <person name="Skokan R."/>
            <person name="Toyoda A."/>
            <person name="Suzuki Y."/>
            <person name="Kagoshima H."/>
            <person name="Schijlen E."/>
            <person name="Tajeshwar N."/>
            <person name="Catarino B."/>
            <person name="Hetherington A.J."/>
            <person name="Saltykova A."/>
            <person name="Bonnot C."/>
            <person name="Breuninger H."/>
            <person name="Symeonidi A."/>
            <person name="Radhakrishnan G.V."/>
            <person name="Van Nieuwerburgh F."/>
            <person name="Deforce D."/>
            <person name="Chang C."/>
            <person name="Karol K.G."/>
            <person name="Hedrich R."/>
            <person name="Ulvskov P."/>
            <person name="Glockner G."/>
            <person name="Delwiche C.F."/>
            <person name="Petrasek J."/>
            <person name="Van de Peer Y."/>
            <person name="Friml J."/>
            <person name="Beilby M."/>
            <person name="Dolan L."/>
            <person name="Kohara Y."/>
            <person name="Sugano S."/>
            <person name="Fujiyama A."/>
            <person name="Delaux P.-M."/>
            <person name="Quint M."/>
            <person name="TheiBen G."/>
            <person name="Hagemann M."/>
            <person name="Harholt J."/>
            <person name="Dunand C."/>
            <person name="Zachgo S."/>
            <person name="Langdale J."/>
            <person name="Maumus F."/>
            <person name="Straeten D.V.D."/>
            <person name="Gould S.B."/>
            <person name="Rensing S.A."/>
        </authorList>
    </citation>
    <scope>NUCLEOTIDE SEQUENCE [LARGE SCALE GENOMIC DNA]</scope>
    <source>
        <strain evidence="2 3">S276</strain>
    </source>
</reference>
<sequence length="692" mass="76077">MIIKGEDSVIIRETAYKMVFKPWMTRLELEERRRVEDVSKFCVTALRVPLRGMFPIVDAIEQCMGRIIKAILPQPDAWRPKLMNMKFELVLEAEGAFKPILPLRLDDGETVNIELACKHTPWCDKCRWWFHTATDGCPKLEQQDDGQGSQPAAADNFSSRNRQEPSQGAFGGIHDAAKDPPMEIPARMVAESSARAASGFRPQQATSAARHPRVSGEGQSGGQGISIGRNMATPIHQQHHAPFQGWNTGGPSPSGQGGTWQPPDDQAWHAVILEAASQITVDVLAQNSGCPGTRGANNGAGSSGGRTEVRELAIIPKGELIGREERTETEHLLGERKVRGDGIRRGDQGMMVGGDRALVVHHSDVEDDQDVEDEEDDEGSPRGIHEGAPSRERGGLQMEDNLLLPFVCTLQGNEIFVLGLWSVEDKYSIPACHVVEIPSHQFVIMKVGQLFAERFVFRMFPDDPPARLVVDLPGGCKARFPIPIIDARIPPDQWSNIASVLLTDYLRCLPAEVRTKLVDEAYVEQHIFDTFSKKALDIEAKLRSAHQASHDGRKRLPQDLKKKGQLMFVDHDGQTTKIEDFPDLGEVTEHDGASETSDGGVVTPIKEKARGTRKKKVVRSTGQGDQGTPAWVKLGLEYEVWRDRVARGTWMNCGNYGHTSRTCRGKKVLTRVASPTVVGLSSNSGGASASTS</sequence>
<feature type="compositionally biased region" description="Acidic residues" evidence="1">
    <location>
        <begin position="365"/>
        <end position="378"/>
    </location>
</feature>
<accession>A0A388LHJ8</accession>
<name>A0A388LHJ8_CHABU</name>
<feature type="compositionally biased region" description="Polar residues" evidence="1">
    <location>
        <begin position="145"/>
        <end position="166"/>
    </location>
</feature>
<dbReference type="Proteomes" id="UP000265515">
    <property type="component" value="Unassembled WGS sequence"/>
</dbReference>
<dbReference type="EMBL" id="BFEA01000382">
    <property type="protein sequence ID" value="GBG81682.1"/>
    <property type="molecule type" value="Genomic_DNA"/>
</dbReference>
<gene>
    <name evidence="2" type="ORF">CBR_g32677</name>
</gene>
<dbReference type="AlphaFoldDB" id="A0A388LHJ8"/>
<comment type="caution">
    <text evidence="2">The sequence shown here is derived from an EMBL/GenBank/DDBJ whole genome shotgun (WGS) entry which is preliminary data.</text>
</comment>
<evidence type="ECO:0000256" key="1">
    <source>
        <dbReference type="SAM" id="MobiDB-lite"/>
    </source>
</evidence>
<evidence type="ECO:0000313" key="3">
    <source>
        <dbReference type="Proteomes" id="UP000265515"/>
    </source>
</evidence>
<feature type="region of interest" description="Disordered" evidence="1">
    <location>
        <begin position="606"/>
        <end position="625"/>
    </location>
</feature>
<evidence type="ECO:0000313" key="2">
    <source>
        <dbReference type="EMBL" id="GBG81682.1"/>
    </source>
</evidence>
<feature type="compositionally biased region" description="Basic and acidic residues" evidence="1">
    <location>
        <begin position="379"/>
        <end position="394"/>
    </location>
</feature>
<feature type="region of interest" description="Disordered" evidence="1">
    <location>
        <begin position="289"/>
        <end position="308"/>
    </location>
</feature>
<feature type="region of interest" description="Disordered" evidence="1">
    <location>
        <begin position="363"/>
        <end position="394"/>
    </location>
</feature>
<feature type="region of interest" description="Disordered" evidence="1">
    <location>
        <begin position="240"/>
        <end position="264"/>
    </location>
</feature>
<proteinExistence type="predicted"/>
<protein>
    <submittedName>
        <fullName evidence="2">Uncharacterized protein</fullName>
    </submittedName>
</protein>